<reference evidence="1 2" key="1">
    <citation type="submission" date="2021-06" db="EMBL/GenBank/DDBJ databases">
        <authorList>
            <person name="Sun Q."/>
            <person name="Li D."/>
        </authorList>
    </citation>
    <scope>NUCLEOTIDE SEQUENCE [LARGE SCALE GENOMIC DNA]</scope>
    <source>
        <strain evidence="1 2">MSJ-1</strain>
    </source>
</reference>
<name>A0ABS6FHA4_9FIRM</name>
<gene>
    <name evidence="1" type="ORF">KQI68_03160</name>
</gene>
<sequence>MRLITAEEIYRAKEENKSIYIDKDTIITPLARDIARENNVSFEECSSCKEEKHKEKVDICETKNCALSEDEIYNILKIGIENKFLTEKDLEKLINKEAEKKHHLT</sequence>
<evidence type="ECO:0000313" key="1">
    <source>
        <dbReference type="EMBL" id="MBU5668833.1"/>
    </source>
</evidence>
<dbReference type="RefSeq" id="WP_216548677.1">
    <property type="nucleotide sequence ID" value="NZ_JAHLQO010000002.1"/>
</dbReference>
<keyword evidence="2" id="KW-1185">Reference proteome</keyword>
<accession>A0ABS6FHA4</accession>
<evidence type="ECO:0000313" key="2">
    <source>
        <dbReference type="Proteomes" id="UP000783742"/>
    </source>
</evidence>
<organism evidence="1 2">
    <name type="scientific">Peptoniphilus ovalis</name>
    <dbReference type="NCBI Taxonomy" id="2841503"/>
    <lineage>
        <taxon>Bacteria</taxon>
        <taxon>Bacillati</taxon>
        <taxon>Bacillota</taxon>
        <taxon>Tissierellia</taxon>
        <taxon>Tissierellales</taxon>
        <taxon>Peptoniphilaceae</taxon>
        <taxon>Peptoniphilus</taxon>
    </lineage>
</organism>
<dbReference type="Proteomes" id="UP000783742">
    <property type="component" value="Unassembled WGS sequence"/>
</dbReference>
<proteinExistence type="predicted"/>
<dbReference type="EMBL" id="JAHLQO010000002">
    <property type="protein sequence ID" value="MBU5668833.1"/>
    <property type="molecule type" value="Genomic_DNA"/>
</dbReference>
<comment type="caution">
    <text evidence="1">The sequence shown here is derived from an EMBL/GenBank/DDBJ whole genome shotgun (WGS) entry which is preliminary data.</text>
</comment>
<protein>
    <submittedName>
        <fullName evidence="1">Uncharacterized protein</fullName>
    </submittedName>
</protein>